<evidence type="ECO:0000256" key="3">
    <source>
        <dbReference type="PIRSR" id="PIRSR600407-1"/>
    </source>
</evidence>
<evidence type="ECO:0000313" key="7">
    <source>
        <dbReference type="EMBL" id="KEZ46520.1"/>
    </source>
</evidence>
<feature type="binding site" evidence="4">
    <location>
        <begin position="178"/>
        <end position="182"/>
    </location>
    <ligand>
        <name>ATP</name>
        <dbReference type="ChEBI" id="CHEBI:30616"/>
    </ligand>
</feature>
<dbReference type="Gene3D" id="3.30.420.40">
    <property type="match status" value="1"/>
</dbReference>
<keyword evidence="6" id="KW-0472">Membrane</keyword>
<evidence type="ECO:0000313" key="8">
    <source>
        <dbReference type="Proteomes" id="UP000028545"/>
    </source>
</evidence>
<keyword evidence="6" id="KW-1133">Transmembrane helix</keyword>
<organism evidence="7 8">
    <name type="scientific">Pseudallescheria apiosperma</name>
    <name type="common">Scedosporium apiospermum</name>
    <dbReference type="NCBI Taxonomy" id="563466"/>
    <lineage>
        <taxon>Eukaryota</taxon>
        <taxon>Fungi</taxon>
        <taxon>Dikarya</taxon>
        <taxon>Ascomycota</taxon>
        <taxon>Pezizomycotina</taxon>
        <taxon>Sordariomycetes</taxon>
        <taxon>Hypocreomycetidae</taxon>
        <taxon>Microascales</taxon>
        <taxon>Microascaceae</taxon>
        <taxon>Scedosporium</taxon>
    </lineage>
</organism>
<feature type="active site" description="Proton acceptor" evidence="3">
    <location>
        <position position="141"/>
    </location>
</feature>
<reference evidence="7 8" key="1">
    <citation type="journal article" date="2014" name="Genome Announc.">
        <title>Draft genome sequence of the pathogenic fungus Scedosporium apiospermum.</title>
        <authorList>
            <person name="Vandeputte P."/>
            <person name="Ghamrawi S."/>
            <person name="Rechenmann M."/>
            <person name="Iltis A."/>
            <person name="Giraud S."/>
            <person name="Fleury M."/>
            <person name="Thornton C."/>
            <person name="Delhaes L."/>
            <person name="Meyer W."/>
            <person name="Papon N."/>
            <person name="Bouchara J.P."/>
        </authorList>
    </citation>
    <scope>NUCLEOTIDE SEQUENCE [LARGE SCALE GENOMIC DNA]</scope>
    <source>
        <strain evidence="7 8">IHEM 14462</strain>
    </source>
</reference>
<dbReference type="Pfam" id="PF01150">
    <property type="entry name" value="GDA1_CD39"/>
    <property type="match status" value="1"/>
</dbReference>
<dbReference type="GO" id="GO:0004382">
    <property type="term" value="F:GDP phosphatase activity"/>
    <property type="evidence" value="ECO:0007669"/>
    <property type="project" value="TreeGrafter"/>
</dbReference>
<evidence type="ECO:0000256" key="5">
    <source>
        <dbReference type="RuleBase" id="RU003833"/>
    </source>
</evidence>
<keyword evidence="4" id="KW-0547">Nucleotide-binding</keyword>
<dbReference type="AlphaFoldDB" id="A0A084GGQ8"/>
<accession>A0A084GGQ8</accession>
<dbReference type="RefSeq" id="XP_016646319.1">
    <property type="nucleotide sequence ID" value="XM_016783553.1"/>
</dbReference>
<feature type="transmembrane region" description="Helical" evidence="6">
    <location>
        <begin position="512"/>
        <end position="530"/>
    </location>
</feature>
<dbReference type="GO" id="GO:0046036">
    <property type="term" value="P:CTP metabolic process"/>
    <property type="evidence" value="ECO:0007669"/>
    <property type="project" value="TreeGrafter"/>
</dbReference>
<keyword evidence="6" id="KW-0812">Transmembrane</keyword>
<dbReference type="GeneID" id="27719019"/>
<dbReference type="VEuPathDB" id="FungiDB:SAPIO_CDS0867"/>
<dbReference type="Proteomes" id="UP000028545">
    <property type="component" value="Unassembled WGS sequence"/>
</dbReference>
<protein>
    <submittedName>
        <fullName evidence="7">GDA1/CD39 family protein</fullName>
    </submittedName>
</protein>
<dbReference type="OrthoDB" id="6372431at2759"/>
<dbReference type="GO" id="GO:0016020">
    <property type="term" value="C:membrane"/>
    <property type="evidence" value="ECO:0007669"/>
    <property type="project" value="TreeGrafter"/>
</dbReference>
<dbReference type="GO" id="GO:0005524">
    <property type="term" value="F:ATP binding"/>
    <property type="evidence" value="ECO:0007669"/>
    <property type="project" value="UniProtKB-KW"/>
</dbReference>
<proteinExistence type="inferred from homology"/>
<evidence type="ECO:0000256" key="4">
    <source>
        <dbReference type="PIRSR" id="PIRSR600407-2"/>
    </source>
</evidence>
<keyword evidence="8" id="KW-1185">Reference proteome</keyword>
<dbReference type="PANTHER" id="PTHR11782:SF121">
    <property type="entry name" value="NUCLEOSIDE-DIPHOSPHATASE MIG-23"/>
    <property type="match status" value="1"/>
</dbReference>
<dbReference type="OMA" id="HESIGFM"/>
<dbReference type="KEGG" id="sapo:SAPIO_CDS0867"/>
<sequence>MQRKRRWGVAIDAGSSGTRVHVYRWDAQGEIASIPKSKALPRLTPTKVYKIHPGLSTFVDKIAEVGPGHLQPLLDAATNAIPFSERSGTPIFFMATAGMRMVAQAQQTSLLREVCNYIRNSSQFLVSDCETHVRIITGETEGVYGWLAANYLLGGLANNVNGLLNDSRDTYGFLDMGGASAQIVYAPNTTETEKHADDLKLVRLRNLDGSMREYRVFSASFLGFGANVARQRFVDSLREKYIADDSHEFPDPCMPHGLRITIEGGSSDLEETVADRDILVGTGDFLECLRLTLPLLGKDTVCEETPCLFNGKHAPAIDFRVSRFVGISEYWHMTHNFLKTAGAKSYDLMTYQETVMEFCNRDWNDIANDILPRKKDPSEKLRNAQDACFKASWLINILHEGVGIPRLRLDPPSVAGFNISQQTGRKGTEAGFPDSFRPLNKIDGTELSWTLGQMLLYACGQIRPVGDNLPVGLGRNLPGVPLDFEYLPGTFPDGLDSDSKTYMTGGQMRPRTTLPILCLIGLVLALVLLCRRERRTKIYARLVSAPRHYRRRCCPRLTGRIFPFARKLFGDNRNVYERILEEGGAGEHSLSEIDTDDSEAFGGPLTAMSSGLLTPKTTAERFEEAHTGLFLGRNGLAARTEGRERLAVQAQILNIGRRSRAGSPARAKRQP</sequence>
<dbReference type="HOGENOM" id="CLU_010246_3_0_1"/>
<name>A0A084GGQ8_PSEDA</name>
<comment type="caution">
    <text evidence="7">The sequence shown here is derived from an EMBL/GenBank/DDBJ whole genome shotgun (WGS) entry which is preliminary data.</text>
</comment>
<keyword evidence="2 5" id="KW-0378">Hydrolase</keyword>
<dbReference type="InterPro" id="IPR000407">
    <property type="entry name" value="GDA1_CD39_NTPase"/>
</dbReference>
<evidence type="ECO:0000256" key="6">
    <source>
        <dbReference type="SAM" id="Phobius"/>
    </source>
</evidence>
<gene>
    <name evidence="7" type="ORF">SAPIO_CDS0867</name>
</gene>
<dbReference type="GO" id="GO:0017111">
    <property type="term" value="F:ribonucleoside triphosphate phosphatase activity"/>
    <property type="evidence" value="ECO:0007669"/>
    <property type="project" value="TreeGrafter"/>
</dbReference>
<dbReference type="GO" id="GO:0005794">
    <property type="term" value="C:Golgi apparatus"/>
    <property type="evidence" value="ECO:0007669"/>
    <property type="project" value="TreeGrafter"/>
</dbReference>
<dbReference type="PROSITE" id="PS01238">
    <property type="entry name" value="GDA1_CD39_NTPASE"/>
    <property type="match status" value="1"/>
</dbReference>
<dbReference type="Gene3D" id="3.30.420.150">
    <property type="entry name" value="Exopolyphosphatase. Domain 2"/>
    <property type="match status" value="1"/>
</dbReference>
<keyword evidence="4" id="KW-0067">ATP-binding</keyword>
<dbReference type="GO" id="GO:0006256">
    <property type="term" value="P:UDP catabolic process"/>
    <property type="evidence" value="ECO:0007669"/>
    <property type="project" value="TreeGrafter"/>
</dbReference>
<evidence type="ECO:0000256" key="2">
    <source>
        <dbReference type="ARBA" id="ARBA00022801"/>
    </source>
</evidence>
<comment type="similarity">
    <text evidence="1 5">Belongs to the GDA1/CD39 NTPase family.</text>
</comment>
<evidence type="ECO:0000256" key="1">
    <source>
        <dbReference type="ARBA" id="ARBA00009283"/>
    </source>
</evidence>
<dbReference type="EMBL" id="JOWA01000033">
    <property type="protein sequence ID" value="KEZ46520.1"/>
    <property type="molecule type" value="Genomic_DNA"/>
</dbReference>
<dbReference type="GO" id="GO:0045134">
    <property type="term" value="F:UDP phosphatase activity"/>
    <property type="evidence" value="ECO:0007669"/>
    <property type="project" value="TreeGrafter"/>
</dbReference>
<dbReference type="PANTHER" id="PTHR11782">
    <property type="entry name" value="ADENOSINE/GUANOSINE DIPHOSPHATASE"/>
    <property type="match status" value="1"/>
</dbReference>